<dbReference type="EMBL" id="OC924889">
    <property type="protein sequence ID" value="CAD7655801.1"/>
    <property type="molecule type" value="Genomic_DNA"/>
</dbReference>
<feature type="non-terminal residue" evidence="2">
    <location>
        <position position="1"/>
    </location>
</feature>
<evidence type="ECO:0000313" key="2">
    <source>
        <dbReference type="EMBL" id="CAD7655801.1"/>
    </source>
</evidence>
<evidence type="ECO:0000256" key="1">
    <source>
        <dbReference type="SAM" id="MobiDB-lite"/>
    </source>
</evidence>
<protein>
    <submittedName>
        <fullName evidence="2">Uncharacterized protein</fullName>
    </submittedName>
</protein>
<dbReference type="Proteomes" id="UP000728032">
    <property type="component" value="Unassembled WGS sequence"/>
</dbReference>
<dbReference type="AlphaFoldDB" id="A0A7R9QRG5"/>
<gene>
    <name evidence="2" type="ORF">ONB1V03_LOCUS12442</name>
</gene>
<dbReference type="OrthoDB" id="6523980at2759"/>
<evidence type="ECO:0000313" key="3">
    <source>
        <dbReference type="Proteomes" id="UP000728032"/>
    </source>
</evidence>
<reference evidence="2" key="1">
    <citation type="submission" date="2020-11" db="EMBL/GenBank/DDBJ databases">
        <authorList>
            <person name="Tran Van P."/>
        </authorList>
    </citation>
    <scope>NUCLEOTIDE SEQUENCE</scope>
</reference>
<keyword evidence="3" id="KW-1185">Reference proteome</keyword>
<sequence>MNPSDKSIKQSNSSLNEDFWAELDAISESDVDVSQSYSELDEDNSPNKSLEDLAEADWLREAGLQDIIHSLKDDSLTSTSTSLDDLLRNSLPIALTERQTNTVRKRFNTLRSTIIKQKAHNKRGQEVVQIVNSKQRPDVRSLFNNSDNADSTRVQPIIITDNEITERDGLGLSSSPNTLNVPPIPVPRRGSSPDLQKMSTGRERTHSTPPEPDLDNDLMKYKTKPNYLNISKSTTNLKKESSSRFSWSGYKKAFRLATAEKQKFQSL</sequence>
<accession>A0A7R9QRG5</accession>
<proteinExistence type="predicted"/>
<organism evidence="2">
    <name type="scientific">Oppiella nova</name>
    <dbReference type="NCBI Taxonomy" id="334625"/>
    <lineage>
        <taxon>Eukaryota</taxon>
        <taxon>Metazoa</taxon>
        <taxon>Ecdysozoa</taxon>
        <taxon>Arthropoda</taxon>
        <taxon>Chelicerata</taxon>
        <taxon>Arachnida</taxon>
        <taxon>Acari</taxon>
        <taxon>Acariformes</taxon>
        <taxon>Sarcoptiformes</taxon>
        <taxon>Oribatida</taxon>
        <taxon>Brachypylina</taxon>
        <taxon>Oppioidea</taxon>
        <taxon>Oppiidae</taxon>
        <taxon>Oppiella</taxon>
    </lineage>
</organism>
<name>A0A7R9QRG5_9ACAR</name>
<feature type="region of interest" description="Disordered" evidence="1">
    <location>
        <begin position="167"/>
        <end position="218"/>
    </location>
</feature>
<dbReference type="EMBL" id="CAJPVJ010010064">
    <property type="protein sequence ID" value="CAG2172988.1"/>
    <property type="molecule type" value="Genomic_DNA"/>
</dbReference>